<dbReference type="Pfam" id="PF00854">
    <property type="entry name" value="PTR2"/>
    <property type="match status" value="1"/>
</dbReference>
<dbReference type="InterPro" id="IPR050171">
    <property type="entry name" value="MFS_Transporters"/>
</dbReference>
<organism evidence="10 11">
    <name type="scientific">Corynebacterium ramonii</name>
    <dbReference type="NCBI Taxonomy" id="3026968"/>
    <lineage>
        <taxon>Bacteria</taxon>
        <taxon>Bacillati</taxon>
        <taxon>Actinomycetota</taxon>
        <taxon>Actinomycetes</taxon>
        <taxon>Mycobacteriales</taxon>
        <taxon>Corynebacteriaceae</taxon>
        <taxon>Corynebacterium</taxon>
    </lineage>
</organism>
<evidence type="ECO:0000256" key="4">
    <source>
        <dbReference type="ARBA" id="ARBA00022475"/>
    </source>
</evidence>
<feature type="transmembrane region" description="Helical" evidence="8">
    <location>
        <begin position="37"/>
        <end position="54"/>
    </location>
</feature>
<feature type="transmembrane region" description="Helical" evidence="8">
    <location>
        <begin position="121"/>
        <end position="143"/>
    </location>
</feature>
<dbReference type="PANTHER" id="PTHR23517">
    <property type="entry name" value="RESISTANCE PROTEIN MDTM, PUTATIVE-RELATED-RELATED"/>
    <property type="match status" value="1"/>
</dbReference>
<feature type="transmembrane region" description="Helical" evidence="8">
    <location>
        <begin position="473"/>
        <end position="493"/>
    </location>
</feature>
<dbReference type="CDD" id="cd17346">
    <property type="entry name" value="MFS_DtpA_like"/>
    <property type="match status" value="1"/>
</dbReference>
<evidence type="ECO:0000256" key="6">
    <source>
        <dbReference type="ARBA" id="ARBA00022989"/>
    </source>
</evidence>
<dbReference type="InterPro" id="IPR036259">
    <property type="entry name" value="MFS_trans_sf"/>
</dbReference>
<dbReference type="Gene3D" id="1.20.1250.20">
    <property type="entry name" value="MFS general substrate transporter like domains"/>
    <property type="match status" value="1"/>
</dbReference>
<comment type="subcellular location">
    <subcellularLocation>
        <location evidence="1">Cell membrane</location>
        <topology evidence="1">Multi-pass membrane protein</topology>
    </subcellularLocation>
</comment>
<reference evidence="10 11" key="1">
    <citation type="journal article" date="2015" name="Genome Announc.">
        <title>Genome Sequence of Corynebacterium ulcerans Strain FRC11.</title>
        <authorList>
            <person name="Benevides Lde J."/>
            <person name="Viana M.V."/>
            <person name="Mariano D.C."/>
            <person name="Rocha Fde S."/>
            <person name="Bagano P.C."/>
            <person name="Folador E.L."/>
            <person name="Pereira F.L."/>
            <person name="Dorella F.A."/>
            <person name="Leal C.A."/>
            <person name="Carvalho A.F."/>
            <person name="Soares Sde C."/>
            <person name="Carneiro A."/>
            <person name="Ramos R."/>
            <person name="Badell-Ocando E."/>
            <person name="Guiso N."/>
            <person name="Silva A."/>
            <person name="Figueiredo H."/>
            <person name="Azevedo V."/>
            <person name="Guimaraes L.C."/>
        </authorList>
    </citation>
    <scope>NUCLEOTIDE SEQUENCE [LARGE SCALE GENOMIC DNA]</scope>
    <source>
        <strain evidence="11">FRC0011</strain>
    </source>
</reference>
<feature type="transmembrane region" description="Helical" evidence="8">
    <location>
        <begin position="237"/>
        <end position="259"/>
    </location>
</feature>
<dbReference type="InterPro" id="IPR005279">
    <property type="entry name" value="Dipep/tripep_permease"/>
</dbReference>
<evidence type="ECO:0000256" key="2">
    <source>
        <dbReference type="ARBA" id="ARBA00005982"/>
    </source>
</evidence>
<feature type="transmembrane region" description="Helical" evidence="8">
    <location>
        <begin position="346"/>
        <end position="364"/>
    </location>
</feature>
<feature type="transmembrane region" description="Helical" evidence="8">
    <location>
        <begin position="376"/>
        <end position="396"/>
    </location>
</feature>
<keyword evidence="11" id="KW-1185">Reference proteome</keyword>
<feature type="transmembrane region" description="Helical" evidence="8">
    <location>
        <begin position="163"/>
        <end position="184"/>
    </location>
</feature>
<accession>A0ABN4EFV3</accession>
<dbReference type="RefSeq" id="WP_031270262.1">
    <property type="nucleotide sequence ID" value="NZ_CP009622.1"/>
</dbReference>
<dbReference type="PANTHER" id="PTHR23517:SF15">
    <property type="entry name" value="PROTON-DEPENDENT OLIGOPEPTIDE FAMILY TRANSPORT PROTEIN"/>
    <property type="match status" value="1"/>
</dbReference>
<keyword evidence="4" id="KW-1003">Cell membrane</keyword>
<sequence>MHIMTHLEQRSTVHKSDFWHHPIVVRSIISIEAWERFSFYGMQAILGYYLYYTTSNGGLGLAKSEATALIGAYGALVYLCTFAGGWVGDRVLGAEKTLFLGASLLVIGHLILSLVHPIPGLATGLTLIALGSGFLKTAAITVLGTVYREDSHSDAHRETGFQFFYLGIQVAAVAGPLLTGWLALTYSFHVGFLAAALLMIIGMGVYVALRSRALEEMSEQSRQCMQSPAHPVTRRTALTITSLGILALIMVVLAVATGIFTAASLAHFLLGITITAAVFLMFTMFRSPHTTWQERHSILHYIPIFCASVAFWAIMNQTYGVLAVYSDVRLNRTIAGFEFPAAWTQSLNPIFVLTLSIPLAYLWAKLGSRGPTAATKISIGVIVGGSGFLVLIPFAGGGPNSTPLLILTLSILITAIGELFAGPIGMAATAKHAPASYRTQFSALYFLTMSIGTALAGSISSYYDSDSASAERIYFFACGSLAICIGLCTWVAAHKLSKATPNRN</sequence>
<dbReference type="InterPro" id="IPR020846">
    <property type="entry name" value="MFS_dom"/>
</dbReference>
<evidence type="ECO:0000256" key="7">
    <source>
        <dbReference type="ARBA" id="ARBA00023136"/>
    </source>
</evidence>
<feature type="domain" description="Major facilitator superfamily (MFS) profile" evidence="9">
    <location>
        <begin position="27"/>
        <end position="497"/>
    </location>
</feature>
<comment type="similarity">
    <text evidence="2">Belongs to the major facilitator superfamily. Proton-dependent oligopeptide transporter (POT/PTR) (TC 2.A.17) family.</text>
</comment>
<dbReference type="SUPFAM" id="SSF103473">
    <property type="entry name" value="MFS general substrate transporter"/>
    <property type="match status" value="2"/>
</dbReference>
<dbReference type="PROSITE" id="PS50850">
    <property type="entry name" value="MFS"/>
    <property type="match status" value="1"/>
</dbReference>
<evidence type="ECO:0000256" key="8">
    <source>
        <dbReference type="SAM" id="Phobius"/>
    </source>
</evidence>
<evidence type="ECO:0000259" key="9">
    <source>
        <dbReference type="PROSITE" id="PS50850"/>
    </source>
</evidence>
<feature type="transmembrane region" description="Helical" evidence="8">
    <location>
        <begin position="265"/>
        <end position="285"/>
    </location>
</feature>
<feature type="transmembrane region" description="Helical" evidence="8">
    <location>
        <begin position="190"/>
        <end position="209"/>
    </location>
</feature>
<feature type="transmembrane region" description="Helical" evidence="8">
    <location>
        <begin position="98"/>
        <end position="115"/>
    </location>
</feature>
<dbReference type="EMBL" id="CP009622">
    <property type="protein sequence ID" value="AIU32630.1"/>
    <property type="molecule type" value="Genomic_DNA"/>
</dbReference>
<evidence type="ECO:0000313" key="11">
    <source>
        <dbReference type="Proteomes" id="UP000029910"/>
    </source>
</evidence>
<gene>
    <name evidence="10" type="ORF">CulFRC11_1052</name>
</gene>
<protein>
    <submittedName>
        <fullName evidence="10">Diguanylate cyclase</fullName>
    </submittedName>
</protein>
<feature type="transmembrane region" description="Helical" evidence="8">
    <location>
        <begin position="442"/>
        <end position="461"/>
    </location>
</feature>
<proteinExistence type="inferred from homology"/>
<dbReference type="NCBIfam" id="TIGR00924">
    <property type="entry name" value="yjdL_sub1_fam"/>
    <property type="match status" value="1"/>
</dbReference>
<evidence type="ECO:0000256" key="5">
    <source>
        <dbReference type="ARBA" id="ARBA00022692"/>
    </source>
</evidence>
<keyword evidence="3" id="KW-0813">Transport</keyword>
<dbReference type="Proteomes" id="UP000029910">
    <property type="component" value="Chromosome"/>
</dbReference>
<evidence type="ECO:0000256" key="1">
    <source>
        <dbReference type="ARBA" id="ARBA00004651"/>
    </source>
</evidence>
<feature type="transmembrane region" description="Helical" evidence="8">
    <location>
        <begin position="402"/>
        <end position="421"/>
    </location>
</feature>
<evidence type="ECO:0000313" key="10">
    <source>
        <dbReference type="EMBL" id="AIU32630.1"/>
    </source>
</evidence>
<feature type="transmembrane region" description="Helical" evidence="8">
    <location>
        <begin position="297"/>
        <end position="315"/>
    </location>
</feature>
<feature type="transmembrane region" description="Helical" evidence="8">
    <location>
        <begin position="66"/>
        <end position="86"/>
    </location>
</feature>
<name>A0ABN4EFV3_9CORY</name>
<keyword evidence="6 8" id="KW-1133">Transmembrane helix</keyword>
<keyword evidence="7 8" id="KW-0472">Membrane</keyword>
<dbReference type="InterPro" id="IPR000109">
    <property type="entry name" value="POT_fam"/>
</dbReference>
<evidence type="ECO:0000256" key="3">
    <source>
        <dbReference type="ARBA" id="ARBA00022448"/>
    </source>
</evidence>
<keyword evidence="5 8" id="KW-0812">Transmembrane</keyword>